<name>A0ABM1NJQ9_NICVS</name>
<feature type="compositionally biased region" description="Basic and acidic residues" evidence="1">
    <location>
        <begin position="22"/>
        <end position="31"/>
    </location>
</feature>
<dbReference type="PANTHER" id="PTHR16161">
    <property type="entry name" value="TRANSCRIPTIONAL PROTEIN SWT1"/>
    <property type="match status" value="1"/>
</dbReference>
<proteinExistence type="predicted"/>
<evidence type="ECO:0000313" key="3">
    <source>
        <dbReference type="Proteomes" id="UP000695000"/>
    </source>
</evidence>
<reference evidence="4" key="1">
    <citation type="submission" date="2025-08" db="UniProtKB">
        <authorList>
            <consortium name="RefSeq"/>
        </authorList>
    </citation>
    <scope>IDENTIFICATION</scope>
    <source>
        <tissue evidence="4">Whole Larva</tissue>
    </source>
</reference>
<dbReference type="GeneID" id="108569861"/>
<dbReference type="InterPro" id="IPR002716">
    <property type="entry name" value="PIN_dom"/>
</dbReference>
<sequence>MDLEHYPKKNNRKRKRKRKNKNNRERIKEEPLNYSSNDEAFFENNRSKIMKLSLVNYESPSYKKQMGNYNINTQCKTNPKTGNSTNFNFSTYNKNNNNPFDFNMVTSTENKKTVNIPETILISSFDESLHQLDLSNASLICNANSDQDFDDDELMMEMELNYTYIPEQYLLEYIHSMSQTMTTECSPNKKKTTYFSLNYEPVQKTNSIYIVIDTNMFIDKLETISNILQILFCDGTSPVIYVPWIVVQELDNIKDGYNLSRPLTHHLRKQCRKAIQFINDCLVAKKGNFIGESIMESATTTNIDLSSDDSILKTCLRMAQQKITIMLTSNLDLRNKCNGKNIYSCCPNTVVNFLHGYNKKTCQMNAVHQISKRLSLLLSLMFNIQGKEVDKRIIHGSYDFKMCITYMKNFKDVIFKSELCRKVVDDLHDILCRNKFNEKGLIESSLSLLTYLKSDADKKYGSIIDRCIEEVTELKKKH</sequence>
<dbReference type="InterPro" id="IPR052626">
    <property type="entry name" value="SWT1_Regulator"/>
</dbReference>
<evidence type="ECO:0000313" key="4">
    <source>
        <dbReference type="RefSeq" id="XP_017787059.1"/>
    </source>
</evidence>
<dbReference type="Gene3D" id="3.40.50.1010">
    <property type="entry name" value="5'-nuclease"/>
    <property type="match status" value="1"/>
</dbReference>
<dbReference type="PANTHER" id="PTHR16161:SF0">
    <property type="entry name" value="TRANSCRIPTIONAL PROTEIN SWT1"/>
    <property type="match status" value="1"/>
</dbReference>
<dbReference type="Proteomes" id="UP000695000">
    <property type="component" value="Unplaced"/>
</dbReference>
<dbReference type="InterPro" id="IPR029060">
    <property type="entry name" value="PIN-like_dom_sf"/>
</dbReference>
<feature type="compositionally biased region" description="Basic residues" evidence="1">
    <location>
        <begin position="8"/>
        <end position="21"/>
    </location>
</feature>
<feature type="domain" description="PIN" evidence="2">
    <location>
        <begin position="208"/>
        <end position="335"/>
    </location>
</feature>
<evidence type="ECO:0000259" key="2">
    <source>
        <dbReference type="SMART" id="SM00670"/>
    </source>
</evidence>
<protein>
    <submittedName>
        <fullName evidence="4">Transcriptional protein SWT1-like</fullName>
    </submittedName>
</protein>
<feature type="region of interest" description="Disordered" evidence="1">
    <location>
        <begin position="1"/>
        <end position="31"/>
    </location>
</feature>
<dbReference type="SMART" id="SM00670">
    <property type="entry name" value="PINc"/>
    <property type="match status" value="1"/>
</dbReference>
<dbReference type="SUPFAM" id="SSF88723">
    <property type="entry name" value="PIN domain-like"/>
    <property type="match status" value="1"/>
</dbReference>
<dbReference type="Pfam" id="PF13638">
    <property type="entry name" value="PIN_4"/>
    <property type="match status" value="1"/>
</dbReference>
<gene>
    <name evidence="4" type="primary">LOC108569861</name>
</gene>
<accession>A0ABM1NJQ9</accession>
<organism evidence="3 4">
    <name type="scientific">Nicrophorus vespilloides</name>
    <name type="common">Boreal carrion beetle</name>
    <dbReference type="NCBI Taxonomy" id="110193"/>
    <lineage>
        <taxon>Eukaryota</taxon>
        <taxon>Metazoa</taxon>
        <taxon>Ecdysozoa</taxon>
        <taxon>Arthropoda</taxon>
        <taxon>Hexapoda</taxon>
        <taxon>Insecta</taxon>
        <taxon>Pterygota</taxon>
        <taxon>Neoptera</taxon>
        <taxon>Endopterygota</taxon>
        <taxon>Coleoptera</taxon>
        <taxon>Polyphaga</taxon>
        <taxon>Staphyliniformia</taxon>
        <taxon>Silphidae</taxon>
        <taxon>Nicrophorinae</taxon>
        <taxon>Nicrophorus</taxon>
    </lineage>
</organism>
<keyword evidence="3" id="KW-1185">Reference proteome</keyword>
<dbReference type="RefSeq" id="XP_017787059.1">
    <property type="nucleotide sequence ID" value="XM_017931570.1"/>
</dbReference>
<evidence type="ECO:0000256" key="1">
    <source>
        <dbReference type="SAM" id="MobiDB-lite"/>
    </source>
</evidence>